<evidence type="ECO:0000256" key="6">
    <source>
        <dbReference type="ARBA" id="ARBA00023136"/>
    </source>
</evidence>
<feature type="transmembrane region" description="Helical" evidence="7">
    <location>
        <begin position="264"/>
        <end position="286"/>
    </location>
</feature>
<evidence type="ECO:0000256" key="5">
    <source>
        <dbReference type="ARBA" id="ARBA00022989"/>
    </source>
</evidence>
<keyword evidence="4 7" id="KW-0812">Transmembrane</keyword>
<evidence type="ECO:0000313" key="9">
    <source>
        <dbReference type="EMBL" id="GAA1661827.1"/>
    </source>
</evidence>
<feature type="transmembrane region" description="Helical" evidence="7">
    <location>
        <begin position="59"/>
        <end position="79"/>
    </location>
</feature>
<dbReference type="InterPro" id="IPR011701">
    <property type="entry name" value="MFS"/>
</dbReference>
<keyword evidence="2" id="KW-0813">Transport</keyword>
<dbReference type="InterPro" id="IPR020846">
    <property type="entry name" value="MFS_dom"/>
</dbReference>
<dbReference type="Proteomes" id="UP001501319">
    <property type="component" value="Unassembled WGS sequence"/>
</dbReference>
<dbReference type="Gene3D" id="1.20.1250.20">
    <property type="entry name" value="MFS general substrate transporter like domains"/>
    <property type="match status" value="1"/>
</dbReference>
<feature type="transmembrane region" description="Helical" evidence="7">
    <location>
        <begin position="24"/>
        <end position="47"/>
    </location>
</feature>
<dbReference type="Pfam" id="PF07690">
    <property type="entry name" value="MFS_1"/>
    <property type="match status" value="1"/>
</dbReference>
<evidence type="ECO:0000256" key="3">
    <source>
        <dbReference type="ARBA" id="ARBA00022475"/>
    </source>
</evidence>
<comment type="caution">
    <text evidence="9">The sequence shown here is derived from an EMBL/GenBank/DDBJ whole genome shotgun (WGS) entry which is preliminary data.</text>
</comment>
<dbReference type="PANTHER" id="PTHR23517">
    <property type="entry name" value="RESISTANCE PROTEIN MDTM, PUTATIVE-RELATED-RELATED"/>
    <property type="match status" value="1"/>
</dbReference>
<evidence type="ECO:0000256" key="7">
    <source>
        <dbReference type="SAM" id="Phobius"/>
    </source>
</evidence>
<feature type="transmembrane region" description="Helical" evidence="7">
    <location>
        <begin position="328"/>
        <end position="352"/>
    </location>
</feature>
<feature type="transmembrane region" description="Helical" evidence="7">
    <location>
        <begin position="233"/>
        <end position="252"/>
    </location>
</feature>
<protein>
    <submittedName>
        <fullName evidence="9">MFS transporter</fullName>
    </submittedName>
</protein>
<feature type="transmembrane region" description="Helical" evidence="7">
    <location>
        <begin position="127"/>
        <end position="148"/>
    </location>
</feature>
<feature type="transmembrane region" description="Helical" evidence="7">
    <location>
        <begin position="200"/>
        <end position="221"/>
    </location>
</feature>
<comment type="subcellular location">
    <subcellularLocation>
        <location evidence="1">Cell membrane</location>
        <topology evidence="1">Multi-pass membrane protein</topology>
    </subcellularLocation>
</comment>
<evidence type="ECO:0000256" key="4">
    <source>
        <dbReference type="ARBA" id="ARBA00022692"/>
    </source>
</evidence>
<feature type="transmembrane region" description="Helical" evidence="7">
    <location>
        <begin position="292"/>
        <end position="316"/>
    </location>
</feature>
<evidence type="ECO:0000313" key="10">
    <source>
        <dbReference type="Proteomes" id="UP001501319"/>
    </source>
</evidence>
<gene>
    <name evidence="9" type="ORF">GCM10009744_64460</name>
</gene>
<evidence type="ECO:0000259" key="8">
    <source>
        <dbReference type="PROSITE" id="PS50850"/>
    </source>
</evidence>
<keyword evidence="3" id="KW-1003">Cell membrane</keyword>
<accession>A0ABP4RU12</accession>
<sequence>MFCCGWGGNQFTPMLLLYRREGGYSTVTVDLFLGAYVVGLIPGLLLAGALSDRHGRKPLMVVGTVLSLLSSVTLMFGPIGPAPLYLGRLATGFAVGIAMAVGTSWVKELSQPPHDLVADSGAGARRAALGLTLGFGLGAGVAGCLAQWGPWPMVLPYVVHAGLVLPALVLLRAVPESRTQPATGGLWSLLKVPAVAHRRFIRVVLPMAPWIFGSAGIAYAVTPTLVGDRVGSWGLAYATLLTVCTLGTGALVQPFAKRLDSVSTARAIVVAMILMSAGVALSAVVAKVGLPWLGVVDGILLGAAYGIAVVSGLLEIQRIAAANGGDDLAGLTGVYYSVAYVGFLLPSVLAAIAELAPYAVLLAGVALITLACTGVVLASSRRHLPA</sequence>
<feature type="transmembrane region" description="Helical" evidence="7">
    <location>
        <begin position="358"/>
        <end position="378"/>
    </location>
</feature>
<reference evidence="10" key="1">
    <citation type="journal article" date="2019" name="Int. J. Syst. Evol. Microbiol.">
        <title>The Global Catalogue of Microorganisms (GCM) 10K type strain sequencing project: providing services to taxonomists for standard genome sequencing and annotation.</title>
        <authorList>
            <consortium name="The Broad Institute Genomics Platform"/>
            <consortium name="The Broad Institute Genome Sequencing Center for Infectious Disease"/>
            <person name="Wu L."/>
            <person name="Ma J."/>
        </authorList>
    </citation>
    <scope>NUCLEOTIDE SEQUENCE [LARGE SCALE GENOMIC DNA]</scope>
    <source>
        <strain evidence="10">JCM 14306</strain>
    </source>
</reference>
<feature type="transmembrane region" description="Helical" evidence="7">
    <location>
        <begin position="154"/>
        <end position="171"/>
    </location>
</feature>
<feature type="domain" description="Major facilitator superfamily (MFS) profile" evidence="8">
    <location>
        <begin position="1"/>
        <end position="381"/>
    </location>
</feature>
<organism evidence="9 10">
    <name type="scientific">Kribbella alba</name>
    <dbReference type="NCBI Taxonomy" id="190197"/>
    <lineage>
        <taxon>Bacteria</taxon>
        <taxon>Bacillati</taxon>
        <taxon>Actinomycetota</taxon>
        <taxon>Actinomycetes</taxon>
        <taxon>Propionibacteriales</taxon>
        <taxon>Kribbellaceae</taxon>
        <taxon>Kribbella</taxon>
    </lineage>
</organism>
<keyword evidence="5 7" id="KW-1133">Transmembrane helix</keyword>
<dbReference type="InterPro" id="IPR036259">
    <property type="entry name" value="MFS_trans_sf"/>
</dbReference>
<dbReference type="SUPFAM" id="SSF103473">
    <property type="entry name" value="MFS general substrate transporter"/>
    <property type="match status" value="1"/>
</dbReference>
<evidence type="ECO:0000256" key="2">
    <source>
        <dbReference type="ARBA" id="ARBA00022448"/>
    </source>
</evidence>
<name>A0ABP4RU12_9ACTN</name>
<dbReference type="PROSITE" id="PS50850">
    <property type="entry name" value="MFS"/>
    <property type="match status" value="1"/>
</dbReference>
<feature type="transmembrane region" description="Helical" evidence="7">
    <location>
        <begin position="85"/>
        <end position="106"/>
    </location>
</feature>
<proteinExistence type="predicted"/>
<dbReference type="EMBL" id="BAAANE010000017">
    <property type="protein sequence ID" value="GAA1661827.1"/>
    <property type="molecule type" value="Genomic_DNA"/>
</dbReference>
<dbReference type="InterPro" id="IPR050171">
    <property type="entry name" value="MFS_Transporters"/>
</dbReference>
<evidence type="ECO:0000256" key="1">
    <source>
        <dbReference type="ARBA" id="ARBA00004651"/>
    </source>
</evidence>
<keyword evidence="10" id="KW-1185">Reference proteome</keyword>
<keyword evidence="6 7" id="KW-0472">Membrane</keyword>